<sequence length="109" mass="12429">MNTGKSTAEKIIAGTLRKDREAPNHKPDEHYRFPECPKHLQGETRRIWSQVKREMNQYSLITGADSPILEQYCFLLSKLRADPQGFSASLHGQLRGIASDLYLTPESRT</sequence>
<reference evidence="2 3" key="1">
    <citation type="journal article" date="2011" name="J. Bacteriol.">
        <title>Complete genome sequence of seawater bacterium Glaciecola nitratireducens FR1064T.</title>
        <authorList>
            <person name="Bian F."/>
            <person name="Qin Q.L."/>
            <person name="Xie B.B."/>
            <person name="Shu Y.L."/>
            <person name="Zhang X.Y."/>
            <person name="Yu Y."/>
            <person name="Chen B."/>
            <person name="Chen X.L."/>
            <person name="Zhou B.C."/>
            <person name="Zhang Y.Z."/>
        </authorList>
    </citation>
    <scope>NUCLEOTIDE SEQUENCE [LARGE SCALE GENOMIC DNA]</scope>
    <source>
        <strain evidence="3">JCM 12485 / KCTC 12276 / FR1064</strain>
    </source>
</reference>
<organism evidence="2 3">
    <name type="scientific">Glaciecola nitratireducens (strain JCM 12485 / KCTC 12276 / FR1064)</name>
    <dbReference type="NCBI Taxonomy" id="1085623"/>
    <lineage>
        <taxon>Bacteria</taxon>
        <taxon>Pseudomonadati</taxon>
        <taxon>Pseudomonadota</taxon>
        <taxon>Gammaproteobacteria</taxon>
        <taxon>Alteromonadales</taxon>
        <taxon>Alteromonadaceae</taxon>
        <taxon>Brumicola</taxon>
    </lineage>
</organism>
<evidence type="ECO:0000313" key="2">
    <source>
        <dbReference type="EMBL" id="AEP29761.1"/>
    </source>
</evidence>
<keyword evidence="3" id="KW-1185">Reference proteome</keyword>
<name>G4QHD0_GLANF</name>
<gene>
    <name evidence="2" type="ordered locus">GNIT_1645</name>
</gene>
<dbReference type="HOGENOM" id="CLU_2180098_0_0_6"/>
<accession>G4QHD0</accession>
<evidence type="ECO:0000256" key="1">
    <source>
        <dbReference type="SAM" id="MobiDB-lite"/>
    </source>
</evidence>
<proteinExistence type="predicted"/>
<dbReference type="EMBL" id="CP003060">
    <property type="protein sequence ID" value="AEP29761.1"/>
    <property type="molecule type" value="Genomic_DNA"/>
</dbReference>
<feature type="region of interest" description="Disordered" evidence="1">
    <location>
        <begin position="16"/>
        <end position="35"/>
    </location>
</feature>
<dbReference type="STRING" id="1085623.GNIT_1645"/>
<dbReference type="KEGG" id="gni:GNIT_1645"/>
<dbReference type="OrthoDB" id="6334328at2"/>
<dbReference type="Proteomes" id="UP000009282">
    <property type="component" value="Chromosome"/>
</dbReference>
<evidence type="ECO:0000313" key="3">
    <source>
        <dbReference type="Proteomes" id="UP000009282"/>
    </source>
</evidence>
<dbReference type="RefSeq" id="WP_014108635.1">
    <property type="nucleotide sequence ID" value="NC_016041.1"/>
</dbReference>
<dbReference type="AlphaFoldDB" id="G4QHD0"/>
<protein>
    <submittedName>
        <fullName evidence="2">Uncharacterized protein</fullName>
    </submittedName>
</protein>